<dbReference type="GO" id="GO:0051536">
    <property type="term" value="F:iron-sulfur cluster binding"/>
    <property type="evidence" value="ECO:0007669"/>
    <property type="project" value="UniProtKB-KW"/>
</dbReference>
<dbReference type="GO" id="GO:0008168">
    <property type="term" value="F:methyltransferase activity"/>
    <property type="evidence" value="ECO:0007669"/>
    <property type="project" value="InterPro"/>
</dbReference>
<accession>A0A1B0FDD2</accession>
<reference evidence="14" key="1">
    <citation type="submission" date="2020-05" db="UniProtKB">
        <authorList>
            <consortium name="EnsemblMetazoa"/>
        </authorList>
    </citation>
    <scope>IDENTIFICATION</scope>
    <source>
        <strain evidence="14">Yale</strain>
    </source>
</reference>
<evidence type="ECO:0000256" key="7">
    <source>
        <dbReference type="ARBA" id="ARBA00023004"/>
    </source>
</evidence>
<dbReference type="InterPro" id="IPR029026">
    <property type="entry name" value="tRNA_m1G_MTases_N"/>
</dbReference>
<dbReference type="Pfam" id="PF00266">
    <property type="entry name" value="Aminotran_5"/>
    <property type="match status" value="1"/>
</dbReference>
<dbReference type="Gene3D" id="3.40.640.10">
    <property type="entry name" value="Type I PLP-dependent aspartate aminotransferase-like (Major domain)"/>
    <property type="match status" value="1"/>
</dbReference>
<dbReference type="PANTHER" id="PTHR11601">
    <property type="entry name" value="CYSTEINE DESULFURYLASE FAMILY MEMBER"/>
    <property type="match status" value="1"/>
</dbReference>
<feature type="domain" description="Aminotransferase class V" evidence="12">
    <location>
        <begin position="82"/>
        <end position="290"/>
    </location>
</feature>
<keyword evidence="5" id="KW-0479">Metal-binding</keyword>
<dbReference type="PhylomeDB" id="A0A1B0FDD2"/>
<evidence type="ECO:0000256" key="6">
    <source>
        <dbReference type="ARBA" id="ARBA00022898"/>
    </source>
</evidence>
<evidence type="ECO:0000313" key="15">
    <source>
        <dbReference type="Proteomes" id="UP000092444"/>
    </source>
</evidence>
<keyword evidence="7" id="KW-0408">Iron</keyword>
<dbReference type="InterPro" id="IPR020578">
    <property type="entry name" value="Aminotrans_V_PyrdxlP_BS"/>
</dbReference>
<dbReference type="NCBIfam" id="TIGR00046">
    <property type="entry name" value="RsmE family RNA methyltransferase"/>
    <property type="match status" value="1"/>
</dbReference>
<comment type="similarity">
    <text evidence="3">Belongs to the class-V pyridoxal-phosphate-dependent aminotransferase family. NifS/IscS subfamily.</text>
</comment>
<dbReference type="Proteomes" id="UP000092444">
    <property type="component" value="Unassembled WGS sequence"/>
</dbReference>
<evidence type="ECO:0000256" key="9">
    <source>
        <dbReference type="ARBA" id="ARBA00025699"/>
    </source>
</evidence>
<keyword evidence="8" id="KW-0411">Iron-sulfur</keyword>
<evidence type="ECO:0000259" key="12">
    <source>
        <dbReference type="Pfam" id="PF00266"/>
    </source>
</evidence>
<evidence type="ECO:0000256" key="4">
    <source>
        <dbReference type="ARBA" id="ARBA00012328"/>
    </source>
</evidence>
<dbReference type="EMBL" id="CCAG010014597">
    <property type="status" value="NOT_ANNOTATED_CDS"/>
    <property type="molecule type" value="Genomic_DNA"/>
</dbReference>
<comment type="similarity">
    <text evidence="2">Belongs to the RNA methyltransferase RsmE family.</text>
</comment>
<comment type="function">
    <text evidence="9">Specifically methylates the N3 position of the uracil ring of uridine 1498 (m3U1498) in 16S rRNA. Acts on the fully assembled 30S ribosomal subunit.</text>
</comment>
<keyword evidence="15" id="KW-1185">Reference proteome</keyword>
<dbReference type="InterPro" id="IPR006700">
    <property type="entry name" value="RsmE"/>
</dbReference>
<dbReference type="InterPro" id="IPR015421">
    <property type="entry name" value="PyrdxlP-dep_Trfase_major"/>
</dbReference>
<dbReference type="InterPro" id="IPR000192">
    <property type="entry name" value="Aminotrans_V_dom"/>
</dbReference>
<dbReference type="GO" id="GO:0006364">
    <property type="term" value="P:rRNA processing"/>
    <property type="evidence" value="ECO:0007669"/>
    <property type="project" value="InterPro"/>
</dbReference>
<evidence type="ECO:0000256" key="1">
    <source>
        <dbReference type="ARBA" id="ARBA00001933"/>
    </source>
</evidence>
<evidence type="ECO:0000256" key="5">
    <source>
        <dbReference type="ARBA" id="ARBA00022723"/>
    </source>
</evidence>
<dbReference type="AlphaFoldDB" id="A0A1B0FDD2"/>
<dbReference type="STRING" id="37546.A0A1B0FDD2"/>
<dbReference type="GO" id="GO:0046872">
    <property type="term" value="F:metal ion binding"/>
    <property type="evidence" value="ECO:0007669"/>
    <property type="project" value="UniProtKB-KW"/>
</dbReference>
<dbReference type="SUPFAM" id="SSF75217">
    <property type="entry name" value="alpha/beta knot"/>
    <property type="match status" value="1"/>
</dbReference>
<evidence type="ECO:0000256" key="3">
    <source>
        <dbReference type="ARBA" id="ARBA00006490"/>
    </source>
</evidence>
<dbReference type="Pfam" id="PF04452">
    <property type="entry name" value="Methyltrans_RNA"/>
    <property type="match status" value="1"/>
</dbReference>
<organism evidence="14 15">
    <name type="scientific">Glossina morsitans morsitans</name>
    <name type="common">Savannah tsetse fly</name>
    <dbReference type="NCBI Taxonomy" id="37546"/>
    <lineage>
        <taxon>Eukaryota</taxon>
        <taxon>Metazoa</taxon>
        <taxon>Ecdysozoa</taxon>
        <taxon>Arthropoda</taxon>
        <taxon>Hexapoda</taxon>
        <taxon>Insecta</taxon>
        <taxon>Pterygota</taxon>
        <taxon>Neoptera</taxon>
        <taxon>Endopterygota</taxon>
        <taxon>Diptera</taxon>
        <taxon>Brachycera</taxon>
        <taxon>Muscomorpha</taxon>
        <taxon>Hippoboscoidea</taxon>
        <taxon>Glossinidae</taxon>
        <taxon>Glossina</taxon>
    </lineage>
</organism>
<evidence type="ECO:0000256" key="10">
    <source>
        <dbReference type="ARBA" id="ARBA00047944"/>
    </source>
</evidence>
<dbReference type="EC" id="2.1.1.193" evidence="4"/>
<dbReference type="SUPFAM" id="SSF53383">
    <property type="entry name" value="PLP-dependent transferases"/>
    <property type="match status" value="1"/>
</dbReference>
<dbReference type="EnsemblMetazoa" id="GMOY001598-RA">
    <property type="protein sequence ID" value="GMOY001598-PA"/>
    <property type="gene ID" value="GMOY001598"/>
</dbReference>
<sequence>MDIRLIPYELAKGMQETKEILADIQPGQSVGIFIGPEGGFEEKEVETAISEGAKPITLGKRILRTETAGLAILCYDSVKDIVVKTMTEDFGNPSAMHLKGVDAEKYVKEAAKTIAGILKVQEKEILFTSGGTESDNLALIGGALANKRNGNHIIITSVEHAAVSQPASFLQEQGFEITYLPVDHEGKVKMNALEAVLRPDTIMVSTMLVNNEVGAVMPVEEIANMVHEKSPKALYHVDAIQGFGKYRIYPKKMGIDLLAVSGRKIHGPKGIGFLYINEKVKIIPQILGGGQQS</sequence>
<evidence type="ECO:0000259" key="13">
    <source>
        <dbReference type="Pfam" id="PF04452"/>
    </source>
</evidence>
<keyword evidence="6" id="KW-0663">Pyridoxal phosphate</keyword>
<proteinExistence type="inferred from homology"/>
<dbReference type="InterPro" id="IPR015424">
    <property type="entry name" value="PyrdxlP-dep_Trfase"/>
</dbReference>
<comment type="cofactor">
    <cofactor evidence="1 11">
        <name>pyridoxal 5'-phosphate</name>
        <dbReference type="ChEBI" id="CHEBI:597326"/>
    </cofactor>
</comment>
<dbReference type="Gene3D" id="3.40.1280.10">
    <property type="match status" value="1"/>
</dbReference>
<evidence type="ECO:0000256" key="2">
    <source>
        <dbReference type="ARBA" id="ARBA00005528"/>
    </source>
</evidence>
<dbReference type="InterPro" id="IPR046886">
    <property type="entry name" value="RsmE_MTase_dom"/>
</dbReference>
<protein>
    <recommendedName>
        <fullName evidence="4">16S rRNA (uracil(1498)-N(3))-methyltransferase</fullName>
        <ecNumber evidence="4">2.1.1.193</ecNumber>
    </recommendedName>
</protein>
<dbReference type="VEuPathDB" id="VectorBase:GMOY001598"/>
<dbReference type="PANTHER" id="PTHR11601:SF34">
    <property type="entry name" value="CYSTEINE DESULFURASE"/>
    <property type="match status" value="1"/>
</dbReference>
<evidence type="ECO:0000313" key="14">
    <source>
        <dbReference type="EnsemblMetazoa" id="GMOY001598-PA"/>
    </source>
</evidence>
<dbReference type="InterPro" id="IPR029028">
    <property type="entry name" value="Alpha/beta_knot_MTases"/>
</dbReference>
<feature type="domain" description="Ribosomal RNA small subunit methyltransferase E methyltransferase" evidence="13">
    <location>
        <begin position="3"/>
        <end position="73"/>
    </location>
</feature>
<name>A0A1B0FDD2_GLOMM</name>
<evidence type="ECO:0000256" key="8">
    <source>
        <dbReference type="ARBA" id="ARBA00023014"/>
    </source>
</evidence>
<dbReference type="PROSITE" id="PS00595">
    <property type="entry name" value="AA_TRANSFER_CLASS_5"/>
    <property type="match status" value="1"/>
</dbReference>
<comment type="catalytic activity">
    <reaction evidence="10">
        <text>uridine(1498) in 16S rRNA + S-adenosyl-L-methionine = N(3)-methyluridine(1498) in 16S rRNA + S-adenosyl-L-homocysteine + H(+)</text>
        <dbReference type="Rhea" id="RHEA:42920"/>
        <dbReference type="Rhea" id="RHEA-COMP:10283"/>
        <dbReference type="Rhea" id="RHEA-COMP:10284"/>
        <dbReference type="ChEBI" id="CHEBI:15378"/>
        <dbReference type="ChEBI" id="CHEBI:57856"/>
        <dbReference type="ChEBI" id="CHEBI:59789"/>
        <dbReference type="ChEBI" id="CHEBI:65315"/>
        <dbReference type="ChEBI" id="CHEBI:74502"/>
        <dbReference type="EC" id="2.1.1.193"/>
    </reaction>
</comment>
<evidence type="ECO:0000256" key="11">
    <source>
        <dbReference type="RuleBase" id="RU004504"/>
    </source>
</evidence>